<keyword evidence="3" id="KW-1185">Reference proteome</keyword>
<dbReference type="InterPro" id="IPR029052">
    <property type="entry name" value="Metallo-depent_PP-like"/>
</dbReference>
<dbReference type="Gene3D" id="3.60.21.10">
    <property type="match status" value="1"/>
</dbReference>
<dbReference type="SUPFAM" id="SSF56300">
    <property type="entry name" value="Metallo-dependent phosphatases"/>
    <property type="match status" value="1"/>
</dbReference>
<dbReference type="RefSeq" id="WP_251808722.1">
    <property type="nucleotide sequence ID" value="NZ_CP166679.1"/>
</dbReference>
<dbReference type="Proteomes" id="UP001597532">
    <property type="component" value="Unassembled WGS sequence"/>
</dbReference>
<comment type="caution">
    <text evidence="2">The sequence shown here is derived from an EMBL/GenBank/DDBJ whole genome shotgun (WGS) entry which is preliminary data.</text>
</comment>
<sequence length="309" mass="35598">MDNNLRPKSNFLSSIERIILKILFIPLSALLLLNGCERKKSNPNHTDDNPIPEPTTVAFTVIGDVPYSEDQRTGLLKLIHTHNIRNPSDFVVHVGDIKPGAVPCEEFIYKDVDSILRIFKAPTFIVLGDNEYNDCDDPAQGMEYWNKCFLHFNENWTFEPIISYQKERNENFSWVMEKVLFLGINLVGSSVHDSTEWQTRLTDNGNWIKKQMKEQKDKVSAAVIFGHANIVETEPDRFRVFTDAFRAASKSFNQPVLFVQGDGHLWIQNKPWPEKNISRLQIDGGSKAVKITVDTRLENPFLFDRRFLE</sequence>
<dbReference type="Pfam" id="PF00149">
    <property type="entry name" value="Metallophos"/>
    <property type="match status" value="1"/>
</dbReference>
<accession>A0ABW5VLG0</accession>
<organism evidence="2 3">
    <name type="scientific">Arenibacter antarcticus</name>
    <dbReference type="NCBI Taxonomy" id="2040469"/>
    <lineage>
        <taxon>Bacteria</taxon>
        <taxon>Pseudomonadati</taxon>
        <taxon>Bacteroidota</taxon>
        <taxon>Flavobacteriia</taxon>
        <taxon>Flavobacteriales</taxon>
        <taxon>Flavobacteriaceae</taxon>
        <taxon>Arenibacter</taxon>
    </lineage>
</organism>
<evidence type="ECO:0000313" key="3">
    <source>
        <dbReference type="Proteomes" id="UP001597532"/>
    </source>
</evidence>
<feature type="domain" description="Calcineurin-like phosphoesterase" evidence="1">
    <location>
        <begin position="59"/>
        <end position="231"/>
    </location>
</feature>
<dbReference type="EMBL" id="JBHUOK010000034">
    <property type="protein sequence ID" value="MFD2791856.1"/>
    <property type="molecule type" value="Genomic_DNA"/>
</dbReference>
<gene>
    <name evidence="2" type="ORF">ACFS1K_18960</name>
</gene>
<name>A0ABW5VLG0_9FLAO</name>
<evidence type="ECO:0000259" key="1">
    <source>
        <dbReference type="Pfam" id="PF00149"/>
    </source>
</evidence>
<protein>
    <submittedName>
        <fullName evidence="2">Metallophosphoesterase</fullName>
    </submittedName>
</protein>
<dbReference type="InterPro" id="IPR004843">
    <property type="entry name" value="Calcineurin-like_PHP"/>
</dbReference>
<proteinExistence type="predicted"/>
<evidence type="ECO:0000313" key="2">
    <source>
        <dbReference type="EMBL" id="MFD2791856.1"/>
    </source>
</evidence>
<reference evidence="3" key="1">
    <citation type="journal article" date="2019" name="Int. J. Syst. Evol. Microbiol.">
        <title>The Global Catalogue of Microorganisms (GCM) 10K type strain sequencing project: providing services to taxonomists for standard genome sequencing and annotation.</title>
        <authorList>
            <consortium name="The Broad Institute Genomics Platform"/>
            <consortium name="The Broad Institute Genome Sequencing Center for Infectious Disease"/>
            <person name="Wu L."/>
            <person name="Ma J."/>
        </authorList>
    </citation>
    <scope>NUCLEOTIDE SEQUENCE [LARGE SCALE GENOMIC DNA]</scope>
    <source>
        <strain evidence="3">KCTC 52924</strain>
    </source>
</reference>